<proteinExistence type="predicted"/>
<reference evidence="2 3" key="1">
    <citation type="submission" date="2020-08" db="EMBL/GenBank/DDBJ databases">
        <authorList>
            <person name="Koutsovoulos G."/>
            <person name="Danchin GJ E."/>
        </authorList>
    </citation>
    <scope>NUCLEOTIDE SEQUENCE [LARGE SCALE GENOMIC DNA]</scope>
</reference>
<comment type="caution">
    <text evidence="2">The sequence shown here is derived from an EMBL/GenBank/DDBJ whole genome shotgun (WGS) entry which is preliminary data.</text>
</comment>
<dbReference type="EMBL" id="CAJEWN010000844">
    <property type="protein sequence ID" value="CAD2190961.1"/>
    <property type="molecule type" value="Genomic_DNA"/>
</dbReference>
<feature type="chain" id="PRO_5027721383" evidence="1">
    <location>
        <begin position="19"/>
        <end position="253"/>
    </location>
</feature>
<keyword evidence="1" id="KW-0732">Signal</keyword>
<evidence type="ECO:0000313" key="3">
    <source>
        <dbReference type="Proteomes" id="UP000580250"/>
    </source>
</evidence>
<evidence type="ECO:0000256" key="1">
    <source>
        <dbReference type="SAM" id="SignalP"/>
    </source>
</evidence>
<dbReference type="Proteomes" id="UP000580250">
    <property type="component" value="Unassembled WGS sequence"/>
</dbReference>
<protein>
    <submittedName>
        <fullName evidence="2">Uncharacterized protein</fullName>
    </submittedName>
</protein>
<sequence>MKKIVLFFFIIQLKFSFGMEHGQSSGQGNDLNPPEKLPYSLDGQGNPITYMHGNPIHVAGLSREKINLIQRDHRLRAQLDELKRQHNNLDPAMRQGNEQTQLAIINLLQEIKNRLNHLGGDHTGQQNIKMEQHHGQPIHRMQHPNVLPAQNVVDHGVMPTDRILYQGHNEGIINPTDVFPQHLHRYYGFPPNVDPSEFSQNAHLQHGPQQRPHLFHFIEGADRDNEEGMYRVHNTKDIPKPGLFSIRKRPEEF</sequence>
<feature type="signal peptide" evidence="1">
    <location>
        <begin position="1"/>
        <end position="18"/>
    </location>
</feature>
<dbReference type="AlphaFoldDB" id="A0A6V7WVB2"/>
<accession>A0A6V7WVB2</accession>
<organism evidence="2 3">
    <name type="scientific">Meloidogyne enterolobii</name>
    <name type="common">Root-knot nematode worm</name>
    <name type="synonym">Meloidogyne mayaguensis</name>
    <dbReference type="NCBI Taxonomy" id="390850"/>
    <lineage>
        <taxon>Eukaryota</taxon>
        <taxon>Metazoa</taxon>
        <taxon>Ecdysozoa</taxon>
        <taxon>Nematoda</taxon>
        <taxon>Chromadorea</taxon>
        <taxon>Rhabditida</taxon>
        <taxon>Tylenchina</taxon>
        <taxon>Tylenchomorpha</taxon>
        <taxon>Tylenchoidea</taxon>
        <taxon>Meloidogynidae</taxon>
        <taxon>Meloidogyninae</taxon>
        <taxon>Meloidogyne</taxon>
    </lineage>
</organism>
<gene>
    <name evidence="2" type="ORF">MENT_LOCUS43782</name>
</gene>
<evidence type="ECO:0000313" key="2">
    <source>
        <dbReference type="EMBL" id="CAD2190961.1"/>
    </source>
</evidence>
<name>A0A6V7WVB2_MELEN</name>